<dbReference type="RefSeq" id="XP_018131879.1">
    <property type="nucleotide sequence ID" value="XM_018273242.1"/>
</dbReference>
<keyword evidence="2" id="KW-1185">Reference proteome</keyword>
<name>A0A1B8GQN7_9PEZI</name>
<sequence length="397" mass="44937">MSPESSSSSGTNVGRAASPATLEIESARNCVGRVYNFKPYKKWSLDTHHEVDREWLYQHHPVVVIHRQSDGHVHIVTITSSIDKTVDPRMYIPVSGNHWDTTDNRAKVNLVGTETDASEMPKPRSYVRLDSRKQVPFDVLQEFHSHSGEHYQLSLESTIMLWDSVMDAERGFTSGQGLEYQNAEKRAALAVSDYVNKWASVKQGEKQIRVLRVLQEKVRTLAGVVDECLDQYWLQPQQELERSLSEKERALQDAVREQGFRIKNRADHIPVAIAVEAEAARRVETEFMINQNNKAGKRTPAQNKLLKELKKVVKNVIRGELQRQGWDEGMGSNGSTTEEKRAAKLAKKERKALKARNMAMAPDIPLDWEAVESTLTEAGYADEDLAFLECVRLCQAG</sequence>
<dbReference type="Proteomes" id="UP000091956">
    <property type="component" value="Unassembled WGS sequence"/>
</dbReference>
<gene>
    <name evidence="1" type="ORF">VE01_03758</name>
</gene>
<dbReference type="AlphaFoldDB" id="A0A1B8GQN7"/>
<reference evidence="2" key="2">
    <citation type="journal article" date="2018" name="Nat. Commun.">
        <title>Extreme sensitivity to ultraviolet light in the fungal pathogen causing white-nose syndrome of bats.</title>
        <authorList>
            <person name="Palmer J.M."/>
            <person name="Drees K.P."/>
            <person name="Foster J.T."/>
            <person name="Lindner D.L."/>
        </authorList>
    </citation>
    <scope>NUCLEOTIDE SEQUENCE [LARGE SCALE GENOMIC DNA]</scope>
    <source>
        <strain evidence="2">UAMH 10579</strain>
    </source>
</reference>
<evidence type="ECO:0000313" key="1">
    <source>
        <dbReference type="EMBL" id="OBT98146.1"/>
    </source>
</evidence>
<accession>A0A1B8GQN7</accession>
<organism evidence="1 2">
    <name type="scientific">Pseudogymnoascus verrucosus</name>
    <dbReference type="NCBI Taxonomy" id="342668"/>
    <lineage>
        <taxon>Eukaryota</taxon>
        <taxon>Fungi</taxon>
        <taxon>Dikarya</taxon>
        <taxon>Ascomycota</taxon>
        <taxon>Pezizomycotina</taxon>
        <taxon>Leotiomycetes</taxon>
        <taxon>Thelebolales</taxon>
        <taxon>Thelebolaceae</taxon>
        <taxon>Pseudogymnoascus</taxon>
    </lineage>
</organism>
<dbReference type="EMBL" id="KV460218">
    <property type="protein sequence ID" value="OBT98146.1"/>
    <property type="molecule type" value="Genomic_DNA"/>
</dbReference>
<dbReference type="GeneID" id="28837144"/>
<reference evidence="1 2" key="1">
    <citation type="submission" date="2016-03" db="EMBL/GenBank/DDBJ databases">
        <title>Comparative genomics of Pseudogymnoascus destructans, the fungus causing white-nose syndrome of bats.</title>
        <authorList>
            <person name="Palmer J.M."/>
            <person name="Drees K.P."/>
            <person name="Foster J.T."/>
            <person name="Lindner D.L."/>
        </authorList>
    </citation>
    <scope>NUCLEOTIDE SEQUENCE [LARGE SCALE GENOMIC DNA]</scope>
    <source>
        <strain evidence="1 2">UAMH 10579</strain>
    </source>
</reference>
<evidence type="ECO:0000313" key="2">
    <source>
        <dbReference type="Proteomes" id="UP000091956"/>
    </source>
</evidence>
<protein>
    <submittedName>
        <fullName evidence="1">Uncharacterized protein</fullName>
    </submittedName>
</protein>
<dbReference type="OrthoDB" id="3432094at2759"/>
<proteinExistence type="predicted"/>